<dbReference type="Gene3D" id="3.90.550.10">
    <property type="entry name" value="Spore Coat Polysaccharide Biosynthesis Protein SpsA, Chain A"/>
    <property type="match status" value="1"/>
</dbReference>
<organism evidence="3 4">
    <name type="scientific">Planomicrobium soli</name>
    <dbReference type="NCBI Taxonomy" id="1176648"/>
    <lineage>
        <taxon>Bacteria</taxon>
        <taxon>Bacillati</taxon>
        <taxon>Bacillota</taxon>
        <taxon>Bacilli</taxon>
        <taxon>Bacillales</taxon>
        <taxon>Caryophanaceae</taxon>
        <taxon>Planomicrobium</taxon>
    </lineage>
</organism>
<dbReference type="Proteomes" id="UP000242682">
    <property type="component" value="Unassembled WGS sequence"/>
</dbReference>
<keyword evidence="3" id="KW-0808">Transferase</keyword>
<dbReference type="AlphaFoldDB" id="A0A2P8H393"/>
<gene>
    <name evidence="3" type="ORF">B0H99_104158</name>
</gene>
<dbReference type="InterPro" id="IPR001173">
    <property type="entry name" value="Glyco_trans_2-like"/>
</dbReference>
<proteinExistence type="inferred from homology"/>
<sequence length="255" mass="29594">MSKQFINGLVSVIMPVYNAERFVKQAIMSILSQTYKEVEIIIVDDCSIDKSFDIIKELMAENKNIFYYKNEKNLGPAVARNKAIELSKGRFLAFLDSDDIWQEEKIEKQLEMMKQKNAAFSYTAIETINEMGNTIKLKKNIKQVVDYNYILKNTIIPCSTVIVDRNLLGDFRMPLIRAGQDYATWLLLLRKGIKAYGLNEALVKYRKVPGSVSSNKFQSLKKVWRIYRELENINFFKSLYFSLCFAVNAVKKHYS</sequence>
<dbReference type="EMBL" id="PYAT01000004">
    <property type="protein sequence ID" value="PSL40696.1"/>
    <property type="molecule type" value="Genomic_DNA"/>
</dbReference>
<feature type="domain" description="Glycosyltransferase 2-like" evidence="2">
    <location>
        <begin position="11"/>
        <end position="151"/>
    </location>
</feature>
<evidence type="ECO:0000313" key="4">
    <source>
        <dbReference type="Proteomes" id="UP000242682"/>
    </source>
</evidence>
<dbReference type="GO" id="GO:0016758">
    <property type="term" value="F:hexosyltransferase activity"/>
    <property type="evidence" value="ECO:0007669"/>
    <property type="project" value="UniProtKB-ARBA"/>
</dbReference>
<dbReference type="InterPro" id="IPR029044">
    <property type="entry name" value="Nucleotide-diphossugar_trans"/>
</dbReference>
<dbReference type="RefSeq" id="WP_106532913.1">
    <property type="nucleotide sequence ID" value="NZ_PYAT01000004.1"/>
</dbReference>
<dbReference type="PANTHER" id="PTHR22916:SF3">
    <property type="entry name" value="UDP-GLCNAC:BETAGAL BETA-1,3-N-ACETYLGLUCOSAMINYLTRANSFERASE-LIKE PROTEIN 1"/>
    <property type="match status" value="1"/>
</dbReference>
<evidence type="ECO:0000313" key="3">
    <source>
        <dbReference type="EMBL" id="PSL40696.1"/>
    </source>
</evidence>
<dbReference type="PANTHER" id="PTHR22916">
    <property type="entry name" value="GLYCOSYLTRANSFERASE"/>
    <property type="match status" value="1"/>
</dbReference>
<evidence type="ECO:0000256" key="1">
    <source>
        <dbReference type="ARBA" id="ARBA00006739"/>
    </source>
</evidence>
<name>A0A2P8H393_9BACL</name>
<dbReference type="SUPFAM" id="SSF53448">
    <property type="entry name" value="Nucleotide-diphospho-sugar transferases"/>
    <property type="match status" value="1"/>
</dbReference>
<keyword evidence="4" id="KW-1185">Reference proteome</keyword>
<dbReference type="OrthoDB" id="396512at2"/>
<accession>A0A2P8H393</accession>
<reference evidence="3 4" key="1">
    <citation type="submission" date="2018-03" db="EMBL/GenBank/DDBJ databases">
        <title>Genomic Encyclopedia of Type Strains, Phase III (KMG-III): the genomes of soil and plant-associated and newly described type strains.</title>
        <authorList>
            <person name="Whitman W."/>
        </authorList>
    </citation>
    <scope>NUCLEOTIDE SEQUENCE [LARGE SCALE GENOMIC DNA]</scope>
    <source>
        <strain evidence="3 4">CGMCC 1.12259</strain>
    </source>
</reference>
<dbReference type="FunFam" id="3.90.550.10:FF:000130">
    <property type="entry name" value="Family 2 glycosyl transferase"/>
    <property type="match status" value="1"/>
</dbReference>
<comment type="similarity">
    <text evidence="1">Belongs to the glycosyltransferase 2 family.</text>
</comment>
<comment type="caution">
    <text evidence="3">The sequence shown here is derived from an EMBL/GenBank/DDBJ whole genome shotgun (WGS) entry which is preliminary data.</text>
</comment>
<dbReference type="Pfam" id="PF00535">
    <property type="entry name" value="Glycos_transf_2"/>
    <property type="match status" value="1"/>
</dbReference>
<protein>
    <submittedName>
        <fullName evidence="3">Teichuronic acid biosynthesis glycosyltransferase TuaG</fullName>
    </submittedName>
</protein>
<evidence type="ECO:0000259" key="2">
    <source>
        <dbReference type="Pfam" id="PF00535"/>
    </source>
</evidence>